<gene>
    <name evidence="2" type="ORF">CLV83_3113</name>
</gene>
<reference evidence="2 3" key="1">
    <citation type="submission" date="2019-03" db="EMBL/GenBank/DDBJ databases">
        <title>Genomic Encyclopedia of Archaeal and Bacterial Type Strains, Phase II (KMG-II): from individual species to whole genera.</title>
        <authorList>
            <person name="Goeker M."/>
        </authorList>
    </citation>
    <scope>NUCLEOTIDE SEQUENCE [LARGE SCALE GENOMIC DNA]</scope>
    <source>
        <strain evidence="2 3">DSM 27697</strain>
    </source>
</reference>
<feature type="region of interest" description="Disordered" evidence="1">
    <location>
        <begin position="198"/>
        <end position="217"/>
    </location>
</feature>
<dbReference type="AlphaFoldDB" id="A0A4R1GGT1"/>
<dbReference type="EMBL" id="SMFU01000009">
    <property type="protein sequence ID" value="TCK06163.1"/>
    <property type="molecule type" value="Genomic_DNA"/>
</dbReference>
<comment type="caution">
    <text evidence="2">The sequence shown here is derived from an EMBL/GenBank/DDBJ whole genome shotgun (WGS) entry which is preliminary data.</text>
</comment>
<proteinExistence type="predicted"/>
<evidence type="ECO:0000313" key="2">
    <source>
        <dbReference type="EMBL" id="TCK06163.1"/>
    </source>
</evidence>
<accession>A0A4R1GGT1</accession>
<feature type="compositionally biased region" description="Polar residues" evidence="1">
    <location>
        <begin position="200"/>
        <end position="209"/>
    </location>
</feature>
<evidence type="ECO:0008006" key="4">
    <source>
        <dbReference type="Google" id="ProtNLM"/>
    </source>
</evidence>
<organism evidence="2 3">
    <name type="scientific">Marinobacterium mangrovicola</name>
    <dbReference type="NCBI Taxonomy" id="1476959"/>
    <lineage>
        <taxon>Bacteria</taxon>
        <taxon>Pseudomonadati</taxon>
        <taxon>Pseudomonadota</taxon>
        <taxon>Gammaproteobacteria</taxon>
        <taxon>Oceanospirillales</taxon>
        <taxon>Oceanospirillaceae</taxon>
        <taxon>Marinobacterium</taxon>
    </lineage>
</organism>
<protein>
    <recommendedName>
        <fullName evidence="4">Zn-dependent peptidase</fullName>
    </recommendedName>
</protein>
<sequence>MAESKNKPLFNRRYLLILVWVLPIVILFLQQGAGERPIDNIRWDTALQAYVLPNEQDDIQLELLLPLPQTLTDQAWIDTRVQIQAVQQRLSQAPMTNWLSTQGWRAQVSEAATHLKIDIEAKQPPSAQQLEQFYTRLKQLEMINSEPLRKRAQAERYLASQQDESRLLAALGDRLSDTADLFAATPVWLLTADIDKTEGSAPTTGSNAASRPWTPGGVRLDVSPRNPDASLTLIGQRQPAPKDGAELARQRLGAELMAQLLAQNFGKMDYRWTWKPLAQNGYRALILPSSPTTRAWLADPSLASRGLSKDLLEQTRASLLSRYDQILTEEPQRWLELVGLYHLPLDSHQAFRDTLNTIDLDAARALITNLLDPGQSLQIRFASTGNPS</sequence>
<dbReference type="OrthoDB" id="6087455at2"/>
<dbReference type="Proteomes" id="UP000294546">
    <property type="component" value="Unassembled WGS sequence"/>
</dbReference>
<keyword evidence="3" id="KW-1185">Reference proteome</keyword>
<dbReference type="RefSeq" id="WP_132294196.1">
    <property type="nucleotide sequence ID" value="NZ_SMFU01000009.1"/>
</dbReference>
<evidence type="ECO:0000256" key="1">
    <source>
        <dbReference type="SAM" id="MobiDB-lite"/>
    </source>
</evidence>
<evidence type="ECO:0000313" key="3">
    <source>
        <dbReference type="Proteomes" id="UP000294546"/>
    </source>
</evidence>
<name>A0A4R1GGT1_9GAMM</name>